<dbReference type="InterPro" id="IPR027417">
    <property type="entry name" value="P-loop_NTPase"/>
</dbReference>
<dbReference type="Proteomes" id="UP000193144">
    <property type="component" value="Unassembled WGS sequence"/>
</dbReference>
<sequence length="339" mass="39012">MCGGTYVPMFDPYNERSGDLEEADPDTEPGMKCSKKELFKKDYRSKWENYNPVKAALGDDPALGQWDAFQFHIGKQTDDLTLQHLGFLQQIITPVIQPHPENKRDLLNNNLVTYEYLWTLYEPDAEIYSKVDGQDRSYILSSTKLLKRRKMFEALMGTHFKSYRGFYIPKRHHFAGGPRKILQPSISIRSPRLPFASERSRISFYLMTTNKFDDIIEGKGQGIIIFFHGELGVGKTLTAESVAEEMKRPPYAMSAGELGSKASEVEKSLEGVLEISTKWGAFLLVDECDVFLEQRTTRDIERNKLVAVFLRLLEYFKGVVFLTTNRCRALKQRFSRVFI</sequence>
<dbReference type="InterPro" id="IPR003959">
    <property type="entry name" value="ATPase_AAA_core"/>
</dbReference>
<dbReference type="SUPFAM" id="SSF52540">
    <property type="entry name" value="P-loop containing nucleoside triphosphate hydrolases"/>
    <property type="match status" value="1"/>
</dbReference>
<organism evidence="3 4">
    <name type="scientific">Clohesyomyces aquaticus</name>
    <dbReference type="NCBI Taxonomy" id="1231657"/>
    <lineage>
        <taxon>Eukaryota</taxon>
        <taxon>Fungi</taxon>
        <taxon>Dikarya</taxon>
        <taxon>Ascomycota</taxon>
        <taxon>Pezizomycotina</taxon>
        <taxon>Dothideomycetes</taxon>
        <taxon>Pleosporomycetidae</taxon>
        <taxon>Pleosporales</taxon>
        <taxon>Lindgomycetaceae</taxon>
        <taxon>Clohesyomyces</taxon>
    </lineage>
</organism>
<dbReference type="OrthoDB" id="10042665at2759"/>
<dbReference type="InterPro" id="IPR054289">
    <property type="entry name" value="DUF7025"/>
</dbReference>
<feature type="domain" description="DUF7025" evidence="2">
    <location>
        <begin position="103"/>
        <end position="149"/>
    </location>
</feature>
<evidence type="ECO:0000313" key="4">
    <source>
        <dbReference type="Proteomes" id="UP000193144"/>
    </source>
</evidence>
<dbReference type="STRING" id="1231657.A0A1Y1ZAF0"/>
<proteinExistence type="predicted"/>
<keyword evidence="4" id="KW-1185">Reference proteome</keyword>
<dbReference type="PANTHER" id="PTHR46411:SF3">
    <property type="entry name" value="AAA+ ATPASE DOMAIN-CONTAINING PROTEIN"/>
    <property type="match status" value="1"/>
</dbReference>
<evidence type="ECO:0000259" key="2">
    <source>
        <dbReference type="Pfam" id="PF22942"/>
    </source>
</evidence>
<dbReference type="AlphaFoldDB" id="A0A1Y1ZAF0"/>
<dbReference type="GO" id="GO:0016887">
    <property type="term" value="F:ATP hydrolysis activity"/>
    <property type="evidence" value="ECO:0007669"/>
    <property type="project" value="InterPro"/>
</dbReference>
<dbReference type="GO" id="GO:0005524">
    <property type="term" value="F:ATP binding"/>
    <property type="evidence" value="ECO:0007669"/>
    <property type="project" value="InterPro"/>
</dbReference>
<reference evidence="3 4" key="1">
    <citation type="submission" date="2016-07" db="EMBL/GenBank/DDBJ databases">
        <title>Pervasive Adenine N6-methylation of Active Genes in Fungi.</title>
        <authorList>
            <consortium name="DOE Joint Genome Institute"/>
            <person name="Mondo S.J."/>
            <person name="Dannebaum R.O."/>
            <person name="Kuo R.C."/>
            <person name="Labutti K."/>
            <person name="Haridas S."/>
            <person name="Kuo A."/>
            <person name="Salamov A."/>
            <person name="Ahrendt S.R."/>
            <person name="Lipzen A."/>
            <person name="Sullivan W."/>
            <person name="Andreopoulos W.B."/>
            <person name="Clum A."/>
            <person name="Lindquist E."/>
            <person name="Daum C."/>
            <person name="Ramamoorthy G.K."/>
            <person name="Gryganskyi A."/>
            <person name="Culley D."/>
            <person name="Magnuson J.K."/>
            <person name="James T.Y."/>
            <person name="O'Malley M.A."/>
            <person name="Stajich J.E."/>
            <person name="Spatafora J.W."/>
            <person name="Visel A."/>
            <person name="Grigoriev I.V."/>
        </authorList>
    </citation>
    <scope>NUCLEOTIDE SEQUENCE [LARGE SCALE GENOMIC DNA]</scope>
    <source>
        <strain evidence="3 4">CBS 115471</strain>
    </source>
</reference>
<evidence type="ECO:0000259" key="1">
    <source>
        <dbReference type="Pfam" id="PF00004"/>
    </source>
</evidence>
<protein>
    <submittedName>
        <fullName evidence="3">Uncharacterized protein</fullName>
    </submittedName>
</protein>
<dbReference type="Gene3D" id="3.40.50.300">
    <property type="entry name" value="P-loop containing nucleotide triphosphate hydrolases"/>
    <property type="match status" value="1"/>
</dbReference>
<evidence type="ECO:0000313" key="3">
    <source>
        <dbReference type="EMBL" id="ORY06775.1"/>
    </source>
</evidence>
<feature type="domain" description="ATPase AAA-type core" evidence="1">
    <location>
        <begin position="226"/>
        <end position="334"/>
    </location>
</feature>
<accession>A0A1Y1ZAF0</accession>
<dbReference type="Pfam" id="PF00004">
    <property type="entry name" value="AAA"/>
    <property type="match status" value="1"/>
</dbReference>
<name>A0A1Y1ZAF0_9PLEO</name>
<comment type="caution">
    <text evidence="3">The sequence shown here is derived from an EMBL/GenBank/DDBJ whole genome shotgun (WGS) entry which is preliminary data.</text>
</comment>
<dbReference type="PANTHER" id="PTHR46411">
    <property type="entry name" value="FAMILY ATPASE, PUTATIVE-RELATED"/>
    <property type="match status" value="1"/>
</dbReference>
<dbReference type="EMBL" id="MCFA01000114">
    <property type="protein sequence ID" value="ORY06775.1"/>
    <property type="molecule type" value="Genomic_DNA"/>
</dbReference>
<gene>
    <name evidence="3" type="ORF">BCR34DRAFT_632080</name>
</gene>
<dbReference type="Pfam" id="PF22942">
    <property type="entry name" value="DUF7025"/>
    <property type="match status" value="1"/>
</dbReference>